<keyword evidence="3" id="KW-0272">Extracellular matrix</keyword>
<feature type="disulfide bond" evidence="12">
    <location>
        <begin position="1451"/>
        <end position="1468"/>
    </location>
</feature>
<dbReference type="GO" id="GO:0009888">
    <property type="term" value="P:tissue development"/>
    <property type="evidence" value="ECO:0007669"/>
    <property type="project" value="TreeGrafter"/>
</dbReference>
<evidence type="ECO:0000259" key="17">
    <source>
        <dbReference type="PROSITE" id="PS51116"/>
    </source>
</evidence>
<dbReference type="Pfam" id="PF00052">
    <property type="entry name" value="Laminin_B"/>
    <property type="match status" value="1"/>
</dbReference>
<dbReference type="PANTHER" id="PTHR10574">
    <property type="entry name" value="NETRIN/LAMININ-RELATED"/>
    <property type="match status" value="1"/>
</dbReference>
<keyword evidence="10" id="KW-0325">Glycoprotein</keyword>
<evidence type="ECO:0000259" key="18">
    <source>
        <dbReference type="PROSITE" id="PS51117"/>
    </source>
</evidence>
<feature type="disulfide bond" evidence="12">
    <location>
        <begin position="498"/>
        <end position="507"/>
    </location>
</feature>
<keyword evidence="4 14" id="KW-0732">Signal</keyword>
<dbReference type="FunFam" id="2.10.25.10:FF:000090">
    <property type="entry name" value="laminin subunit alpha"/>
    <property type="match status" value="1"/>
</dbReference>
<feature type="disulfide bond" evidence="12">
    <location>
        <begin position="830"/>
        <end position="842"/>
    </location>
</feature>
<dbReference type="PROSITE" id="PS51116">
    <property type="entry name" value="LAMININ_IVB"/>
    <property type="match status" value="1"/>
</dbReference>
<protein>
    <recommendedName>
        <fullName evidence="21">Laminin-like protein epi-1</fullName>
    </recommendedName>
</protein>
<feature type="signal peptide" evidence="14">
    <location>
        <begin position="1"/>
        <end position="21"/>
    </location>
</feature>
<dbReference type="PROSITE" id="PS51115">
    <property type="entry name" value="LAMININ_IVA"/>
    <property type="match status" value="1"/>
</dbReference>
<dbReference type="SMART" id="SM00180">
    <property type="entry name" value="EGF_Lam"/>
    <property type="match status" value="16"/>
</dbReference>
<keyword evidence="20" id="KW-1185">Reference proteome</keyword>
<dbReference type="PROSITE" id="PS01248">
    <property type="entry name" value="EGF_LAM_1"/>
    <property type="match status" value="5"/>
</dbReference>
<dbReference type="GO" id="GO:0009887">
    <property type="term" value="P:animal organ morphogenesis"/>
    <property type="evidence" value="ECO:0007669"/>
    <property type="project" value="TreeGrafter"/>
</dbReference>
<evidence type="ECO:0000259" key="16">
    <source>
        <dbReference type="PROSITE" id="PS51115"/>
    </source>
</evidence>
<keyword evidence="7" id="KW-0130">Cell adhesion</keyword>
<evidence type="ECO:0000256" key="1">
    <source>
        <dbReference type="ARBA" id="ARBA00004302"/>
    </source>
</evidence>
<feature type="disulfide bond" evidence="12">
    <location>
        <begin position="1373"/>
        <end position="1382"/>
    </location>
</feature>
<feature type="domain" description="Laminin EGF-like" evidence="15">
    <location>
        <begin position="830"/>
        <end position="878"/>
    </location>
</feature>
<dbReference type="Pfam" id="PF00053">
    <property type="entry name" value="EGF_laminin"/>
    <property type="match status" value="12"/>
</dbReference>
<evidence type="ECO:0000256" key="10">
    <source>
        <dbReference type="ARBA" id="ARBA00023180"/>
    </source>
</evidence>
<feature type="disulfide bond" evidence="12">
    <location>
        <begin position="445"/>
        <end position="454"/>
    </location>
</feature>
<dbReference type="PROSITE" id="PS50027">
    <property type="entry name" value="EGF_LAM_2"/>
    <property type="match status" value="9"/>
</dbReference>
<comment type="subcellular location">
    <subcellularLocation>
        <location evidence="1">Secreted</location>
        <location evidence="1">Extracellular space</location>
        <location evidence="1">Extracellular matrix</location>
        <location evidence="1">Basement membrane</location>
    </subcellularLocation>
</comment>
<dbReference type="FunFam" id="2.10.25.10:FF:000188">
    <property type="entry name" value="Laminin subunit gamma 2"/>
    <property type="match status" value="2"/>
</dbReference>
<feature type="domain" description="Laminin N-terminal" evidence="18">
    <location>
        <begin position="26"/>
        <end position="286"/>
    </location>
</feature>
<feature type="domain" description="Laminin IV type B" evidence="17">
    <location>
        <begin position="567"/>
        <end position="774"/>
    </location>
</feature>
<feature type="domain" description="Laminin EGF-like" evidence="15">
    <location>
        <begin position="475"/>
        <end position="527"/>
    </location>
</feature>
<feature type="coiled-coil region" evidence="13">
    <location>
        <begin position="2082"/>
        <end position="2132"/>
    </location>
</feature>
<dbReference type="InterPro" id="IPR000034">
    <property type="entry name" value="Laminin_IV"/>
</dbReference>
<feature type="domain" description="Laminin EGF-like" evidence="15">
    <location>
        <begin position="1401"/>
        <end position="1448"/>
    </location>
</feature>
<dbReference type="InterPro" id="IPR013015">
    <property type="entry name" value="Laminin_IV_B"/>
</dbReference>
<evidence type="ECO:0000256" key="3">
    <source>
        <dbReference type="ARBA" id="ARBA00022530"/>
    </source>
</evidence>
<evidence type="ECO:0000256" key="8">
    <source>
        <dbReference type="ARBA" id="ARBA00023054"/>
    </source>
</evidence>
<keyword evidence="11 12" id="KW-0424">Laminin EGF-like domain</keyword>
<feature type="domain" description="Laminin EGF-like" evidence="15">
    <location>
        <begin position="926"/>
        <end position="976"/>
    </location>
</feature>
<feature type="chain" id="PRO_5035833859" description="Laminin-like protein epi-1" evidence="14">
    <location>
        <begin position="22"/>
        <end position="2153"/>
    </location>
</feature>
<feature type="disulfide bond" evidence="12">
    <location>
        <begin position="1470"/>
        <end position="1479"/>
    </location>
</feature>
<evidence type="ECO:0000256" key="2">
    <source>
        <dbReference type="ARBA" id="ARBA00022525"/>
    </source>
</evidence>
<dbReference type="PROSITE" id="PS51117">
    <property type="entry name" value="LAMININ_NTER"/>
    <property type="match status" value="1"/>
</dbReference>
<feature type="disulfide bond" evidence="12">
    <location>
        <begin position="862"/>
        <end position="876"/>
    </location>
</feature>
<evidence type="ECO:0000313" key="20">
    <source>
        <dbReference type="Proteomes" id="UP000749559"/>
    </source>
</evidence>
<feature type="disulfide bond" evidence="12">
    <location>
        <begin position="850"/>
        <end position="859"/>
    </location>
</feature>
<keyword evidence="2" id="KW-0964">Secreted</keyword>
<dbReference type="Pfam" id="PF21199">
    <property type="entry name" value="LAMININ_IV_B"/>
    <property type="match status" value="1"/>
</dbReference>
<dbReference type="OrthoDB" id="5985440at2759"/>
<dbReference type="Gene3D" id="2.10.25.10">
    <property type="entry name" value="Laminin"/>
    <property type="match status" value="13"/>
</dbReference>
<evidence type="ECO:0000259" key="15">
    <source>
        <dbReference type="PROSITE" id="PS50027"/>
    </source>
</evidence>
<dbReference type="SUPFAM" id="SSF57196">
    <property type="entry name" value="EGF/Laminin"/>
    <property type="match status" value="10"/>
</dbReference>
<dbReference type="Gene3D" id="2.60.120.260">
    <property type="entry name" value="Galactose-binding domain-like"/>
    <property type="match status" value="1"/>
</dbReference>
<dbReference type="FunFam" id="2.10.25.10:FF:000011">
    <property type="entry name" value="Cadherin EGF LAG seven-pass G-type receptor"/>
    <property type="match status" value="1"/>
</dbReference>
<dbReference type="InterPro" id="IPR050440">
    <property type="entry name" value="Laminin/Netrin_ECM"/>
</dbReference>
<evidence type="ECO:0008006" key="21">
    <source>
        <dbReference type="Google" id="ProtNLM"/>
    </source>
</evidence>
<dbReference type="Proteomes" id="UP000749559">
    <property type="component" value="Unassembled WGS sequence"/>
</dbReference>
<feature type="domain" description="Laminin EGF-like" evidence="15">
    <location>
        <begin position="879"/>
        <end position="925"/>
    </location>
</feature>
<dbReference type="SMART" id="SM00281">
    <property type="entry name" value="LamB"/>
    <property type="match status" value="1"/>
</dbReference>
<evidence type="ECO:0000256" key="13">
    <source>
        <dbReference type="SAM" id="Coils"/>
    </source>
</evidence>
<dbReference type="GO" id="GO:0005604">
    <property type="term" value="C:basement membrane"/>
    <property type="evidence" value="ECO:0007669"/>
    <property type="project" value="UniProtKB-SubCell"/>
</dbReference>
<comment type="caution">
    <text evidence="19">The sequence shown here is derived from an EMBL/GenBank/DDBJ whole genome shotgun (WGS) entry which is preliminary data.</text>
</comment>
<sequence>MQTNRKLYLFLFASFLQTIVGQICSPIKACYPPLENVLAEIDKMDSRVISVSSVCGDPNPSVYRKAFGDTFDDNNFICNSTEGFNHPLPGLYDTKLSTYGENVEVMDPVLDTYWQSNNTVSNEGDVADEQTIVLTLSDNFVFHSLKLVFISPHITGSLMSDMRPKAMVVEKLNGTEWVPLRYYAEDCTLSFPGVTLQESNGPSFSATTAVCMQTYFKGDTHTQKELSYIQQVIFNPALDFKNEYLSSYTVQKHFVTNGLKVRLHTPAILEPLQSYYAIGNMDLKTSCACYGHSSECTGENKNQCVCEHNTMGLHCEECLPLFNNKPWKMGSIINSQSLSNACEDCGCHGHATSCIYNDVKEYGVCQNCSLNTAGDKCEFCVDYYYVNPNWDSFGNVTEDCLGYASGETIDTYNCGLWCVPCNCSRAGSLASSSYNCQNSTGQCECKQNVEGRACDVCKDFHWNLALEDPDGCKVCDCDPVGTYNSSNLCDKHTGTCICKSNTEGRKCSECKPGAFNLTISNPDGCDPCDCDPGASEDTTCHETIGTCTCKQYLTGRDCRQPVPGYYIPRLDHFRFEAEFIPDAQTFSPIIEVEGHGEMDGKVSGTGFLEIHPNSQLVFFVSVPKTQLYQVIVRYETSSNFPAVKVVTALLVPEPYTCGGTSYDGATTQDMDKSMLIALSATSIDFGNVCLKASSNYSITIEVGQDQESRAGASILIDSIVLLPVVSTTLAYLNGDESVQQQLLECAELASHMNYTAMSNISCSRLEYSVMAEFYDSALECRCESTGTVANTECAGDGGQCQCKPGVMLLDCSMCKVNHYGYSSGEGCQACGCHETGSQRPSCNETGSCSCKPHVIGNKCDQCEPFHYGLFSGGSGCKACTCNLQYSYNNSCTDDGQCPCKQGIGGATCTQCLDGYYNQTSDGCTSCDCHIDGSTTGRCDKSIGDCSCKLHTTGEKCDQCQPEYFGLGQWSPDGCMPCFCSGHSDNCSSAPDYILASVKNHWSYNDGSAIEDRWRMEDENGMAVPVAYPSISFQDKWQFVMRIINDATIEKRQDVYFLVSSQYLDDMRSAYGFNFTLGIAMAIPGITNYTANISSLELVDRSAGDVVLVGSHVDFTLVASLPSLPQITPTQFTFNVHESQWKVNFTTNRGATYREMLQLLADLKAIRIRGKYSNVSNVNVDIYYAQMFFSVRDNSTGAAIVNNVEQCVCPIAYMGQFCEQCAPGYRRKILNGGPYSECIPCDCNGHSTETSCDVETGTCYCAHNTTGTHCEKCVEGFFGTPTEGTPYDCSPCMCPGNVIEGDLNVFASTCSVKGDSHMCHNCTEGHGGDRCQVCLQDWYGQPENVSNAGGVCSQCSCNNRAITCDTETGYCIDCANNTAGQHCDICAPKYFGNAMTEKCQPCACSNLGATGFCNHLTGTCECHPNVQGLSCDSCILNSFNYTSGQGCTLCDCDPVGSIATSCNTTTGQCLCRTHVIGRQCNYCEDTYWNVNEATGCNECECNPAGTLNTTSETFGKCNVTSGQCTCAKEAIIGVTCDQCAKGTKVGFQFVEGIYVGEFPDCELCGECYDNWAKNIDEVGVVIQQQYGVAIDIWNNYDNASTSEVSPLLDGIRGNISQVESSIGSAQTMTQNLLYLQQGFDQIQAEIEKFSSLLNVIEELRAVINNNLTIARQYTSETQVSPGVLKTANQILNSTIDARNHLNDSSTNATSSYDNIIDMADTLRNSNTTVQELITRVAESMNTLDEAIATRGTVESIIGGNFEVQFNTNNDALTNAAALDVGFPPRITSVGAQLNSTTVNLTFSENICAEVEVLATDLRDSMLGNMTHAQIVKFNSSEADRVSQMGQSAARAYQETAQWTKGNMTDTIESIAQGMIDLQQADNDSLDALAMAQNTLGMNLRQLDDIQSITSEITATSIASIEVEQVFQEAESALTEAEQALQVTEQAQDSAEQSLGQVQTIQQNLVEASQLRNDSTNILNEAVQSNTTVSNILSQVNTKTMAASSLGTTASDMLTNLLQQTGVIQQCFADEEAVSADYFNKAKDHLNAAIATQTSQVDNGNYLQSLSEEISSSYTDATSKMADIEVLEGDVNTLEDDLQAVKDITNLADLLDSYNQVKIEMQTTEQDMIIMEAELDFLISSLETFNPDTVSCNSP</sequence>
<evidence type="ECO:0000256" key="11">
    <source>
        <dbReference type="ARBA" id="ARBA00023292"/>
    </source>
</evidence>
<evidence type="ECO:0000256" key="9">
    <source>
        <dbReference type="ARBA" id="ARBA00023157"/>
    </source>
</evidence>
<dbReference type="CDD" id="cd00055">
    <property type="entry name" value="EGF_Lam"/>
    <property type="match status" value="13"/>
</dbReference>
<evidence type="ECO:0000256" key="5">
    <source>
        <dbReference type="ARBA" id="ARBA00022737"/>
    </source>
</evidence>
<organism evidence="19 20">
    <name type="scientific">Owenia fusiformis</name>
    <name type="common">Polychaete worm</name>
    <dbReference type="NCBI Taxonomy" id="6347"/>
    <lineage>
        <taxon>Eukaryota</taxon>
        <taxon>Metazoa</taxon>
        <taxon>Spiralia</taxon>
        <taxon>Lophotrochozoa</taxon>
        <taxon>Annelida</taxon>
        <taxon>Polychaeta</taxon>
        <taxon>Sedentaria</taxon>
        <taxon>Canalipalpata</taxon>
        <taxon>Sabellida</taxon>
        <taxon>Oweniida</taxon>
        <taxon>Oweniidae</taxon>
        <taxon>Owenia</taxon>
    </lineage>
</organism>
<feature type="disulfide bond" evidence="12">
    <location>
        <begin position="1260"/>
        <end position="1269"/>
    </location>
</feature>
<evidence type="ECO:0000256" key="14">
    <source>
        <dbReference type="SAM" id="SignalP"/>
    </source>
</evidence>
<evidence type="ECO:0000313" key="19">
    <source>
        <dbReference type="EMBL" id="CAH1787410.1"/>
    </source>
</evidence>
<gene>
    <name evidence="19" type="ORF">OFUS_LOCUS13120</name>
</gene>
<feature type="domain" description="Laminin EGF-like" evidence="15">
    <location>
        <begin position="1449"/>
        <end position="1502"/>
    </location>
</feature>
<accession>A0A8S4P851</accession>
<dbReference type="InterPro" id="IPR008211">
    <property type="entry name" value="Laminin_N"/>
</dbReference>
<reference evidence="19" key="1">
    <citation type="submission" date="2022-03" db="EMBL/GenBank/DDBJ databases">
        <authorList>
            <person name="Martin C."/>
        </authorList>
    </citation>
    <scope>NUCLEOTIDE SEQUENCE</scope>
</reference>
<dbReference type="Pfam" id="PF24973">
    <property type="entry name" value="EGF_LMN_ATRN"/>
    <property type="match status" value="3"/>
</dbReference>
<feature type="domain" description="Laminin EGF-like" evidence="15">
    <location>
        <begin position="421"/>
        <end position="474"/>
    </location>
</feature>
<evidence type="ECO:0000256" key="7">
    <source>
        <dbReference type="ARBA" id="ARBA00022889"/>
    </source>
</evidence>
<evidence type="ECO:0000256" key="12">
    <source>
        <dbReference type="PROSITE-ProRule" id="PRU00460"/>
    </source>
</evidence>
<dbReference type="PANTHER" id="PTHR10574:SF406">
    <property type="entry name" value="LAMININ SUBUNIT ALPHA 5"/>
    <property type="match status" value="1"/>
</dbReference>
<dbReference type="SMART" id="SM00136">
    <property type="entry name" value="LamNT"/>
    <property type="match status" value="1"/>
</dbReference>
<feature type="disulfide bond" evidence="12">
    <location>
        <begin position="926"/>
        <end position="938"/>
    </location>
</feature>
<proteinExistence type="predicted"/>
<dbReference type="FunFam" id="2.10.25.10:FF:000388">
    <property type="entry name" value="Laminin subunit alpha"/>
    <property type="match status" value="2"/>
</dbReference>
<feature type="disulfide bond" evidence="12">
    <location>
        <begin position="1421"/>
        <end position="1430"/>
    </location>
</feature>
<comment type="caution">
    <text evidence="12">Lacks conserved residue(s) required for the propagation of feature annotation.</text>
</comment>
<feature type="coiled-coil region" evidence="13">
    <location>
        <begin position="1925"/>
        <end position="1952"/>
    </location>
</feature>
<dbReference type="EMBL" id="CAIIXF020000006">
    <property type="protein sequence ID" value="CAH1787410.1"/>
    <property type="molecule type" value="Genomic_DNA"/>
</dbReference>
<dbReference type="GO" id="GO:0007155">
    <property type="term" value="P:cell adhesion"/>
    <property type="evidence" value="ECO:0007669"/>
    <property type="project" value="UniProtKB-KW"/>
</dbReference>
<feature type="domain" description="Laminin EGF-like" evidence="15">
    <location>
        <begin position="1354"/>
        <end position="1400"/>
    </location>
</feature>
<keyword evidence="9 12" id="KW-1015">Disulfide bond</keyword>
<evidence type="ECO:0000256" key="6">
    <source>
        <dbReference type="ARBA" id="ARBA00022869"/>
    </source>
</evidence>
<feature type="disulfide bond" evidence="12">
    <location>
        <begin position="928"/>
        <end position="945"/>
    </location>
</feature>
<keyword evidence="5" id="KW-0677">Repeat</keyword>
<feature type="domain" description="Laminin EGF-like" evidence="15">
    <location>
        <begin position="1240"/>
        <end position="1290"/>
    </location>
</feature>
<dbReference type="InterPro" id="IPR002049">
    <property type="entry name" value="LE_dom"/>
</dbReference>
<dbReference type="InterPro" id="IPR056863">
    <property type="entry name" value="LMN_ATRN_NET-like_EGF"/>
</dbReference>
<keyword evidence="6" id="KW-0084">Basement membrane</keyword>
<keyword evidence="8 13" id="KW-0175">Coiled coil</keyword>
<feature type="disulfide bond" evidence="12">
    <location>
        <begin position="1449"/>
        <end position="1461"/>
    </location>
</feature>
<feature type="disulfide bond" evidence="12">
    <location>
        <begin position="879"/>
        <end position="891"/>
    </location>
</feature>
<dbReference type="PRINTS" id="PR00011">
    <property type="entry name" value="EGFLAMININ"/>
</dbReference>
<evidence type="ECO:0000256" key="4">
    <source>
        <dbReference type="ARBA" id="ARBA00022729"/>
    </source>
</evidence>
<feature type="domain" description="Laminin IV type A" evidence="16">
    <location>
        <begin position="1008"/>
        <end position="1205"/>
    </location>
</feature>
<name>A0A8S4P851_OWEFU</name>
<feature type="disulfide bond" evidence="12">
    <location>
        <begin position="899"/>
        <end position="908"/>
    </location>
</feature>
<feature type="disulfide bond" evidence="12">
    <location>
        <begin position="947"/>
        <end position="956"/>
    </location>
</feature>